<dbReference type="FunCoup" id="A0A6L2PQR9">
    <property type="interactions" value="1"/>
</dbReference>
<reference evidence="6" key="1">
    <citation type="submission" date="2020-01" db="EMBL/GenBank/DDBJ databases">
        <title>Draft genome sequence of the Termite Coptotermes fromosanus.</title>
        <authorList>
            <person name="Itakura S."/>
            <person name="Yosikawa Y."/>
            <person name="Umezawa K."/>
        </authorList>
    </citation>
    <scope>NUCLEOTIDE SEQUENCE [LARGE SCALE GENOMIC DNA]</scope>
</reference>
<evidence type="ECO:0000313" key="6">
    <source>
        <dbReference type="Proteomes" id="UP000502823"/>
    </source>
</evidence>
<dbReference type="Pfam" id="PF03022">
    <property type="entry name" value="MRJP"/>
    <property type="match status" value="1"/>
</dbReference>
<dbReference type="Proteomes" id="UP000502823">
    <property type="component" value="Unassembled WGS sequence"/>
</dbReference>
<dbReference type="InterPro" id="IPR017996">
    <property type="entry name" value="MRJP/yellow-related"/>
</dbReference>
<name>A0A6L2PQR9_COPFO</name>
<feature type="signal peptide" evidence="4">
    <location>
        <begin position="1"/>
        <end position="19"/>
    </location>
</feature>
<comment type="subcellular location">
    <subcellularLocation>
        <location evidence="1">Secreted</location>
    </subcellularLocation>
</comment>
<evidence type="ECO:0000256" key="1">
    <source>
        <dbReference type="ARBA" id="ARBA00004613"/>
    </source>
</evidence>
<comment type="caution">
    <text evidence="5">The sequence shown here is derived from an EMBL/GenBank/DDBJ whole genome shotgun (WGS) entry which is preliminary data.</text>
</comment>
<keyword evidence="3" id="KW-0964">Secreted</keyword>
<evidence type="ECO:0000256" key="2">
    <source>
        <dbReference type="ARBA" id="ARBA00009127"/>
    </source>
</evidence>
<dbReference type="GO" id="GO:0005576">
    <property type="term" value="C:extracellular region"/>
    <property type="evidence" value="ECO:0007669"/>
    <property type="project" value="UniProtKB-SubCell"/>
</dbReference>
<dbReference type="OrthoDB" id="6624404at2759"/>
<organism evidence="5 6">
    <name type="scientific">Coptotermes formosanus</name>
    <name type="common">Formosan subterranean termite</name>
    <dbReference type="NCBI Taxonomy" id="36987"/>
    <lineage>
        <taxon>Eukaryota</taxon>
        <taxon>Metazoa</taxon>
        <taxon>Ecdysozoa</taxon>
        <taxon>Arthropoda</taxon>
        <taxon>Hexapoda</taxon>
        <taxon>Insecta</taxon>
        <taxon>Pterygota</taxon>
        <taxon>Neoptera</taxon>
        <taxon>Polyneoptera</taxon>
        <taxon>Dictyoptera</taxon>
        <taxon>Blattodea</taxon>
        <taxon>Blattoidea</taxon>
        <taxon>Termitoidae</taxon>
        <taxon>Rhinotermitidae</taxon>
        <taxon>Coptotermes</taxon>
    </lineage>
</organism>
<gene>
    <name evidence="5" type="ORF">Cfor_06333</name>
</gene>
<proteinExistence type="inferred from homology"/>
<comment type="similarity">
    <text evidence="2">Belongs to the major royal jelly protein family.</text>
</comment>
<evidence type="ECO:0000256" key="4">
    <source>
        <dbReference type="SAM" id="SignalP"/>
    </source>
</evidence>
<dbReference type="EMBL" id="BLKM01000389">
    <property type="protein sequence ID" value="GFG32835.1"/>
    <property type="molecule type" value="Genomic_DNA"/>
</dbReference>
<evidence type="ECO:0000313" key="5">
    <source>
        <dbReference type="EMBL" id="GFG32835.1"/>
    </source>
</evidence>
<sequence>MWIAFLHILWATLVVPVVTWNLSSFAPPRASIGQVAVWRNRAFICLPRYDQGPIRATLLEAPWPENFYSTHHLTHQPVGITSHMIPHPYPGSNRTMQLEGHCPSLQNVTALDVDYTRGRLWVLDAGTAICCPKVVVFDLRRNEEVLRVKLTNVTSRTLSSIVADPVVGPWGFQAYVGSPNSGYLLVVWQRGWWQVALDVKGSQEESMHAVGTATLALSRRETLLYLTAPESHFLFSLDLSAVRSSPPPSSKEVRRVTASFLGMKLGPSRGLVSDIWAGLHYFLPRDHAAVRWDTRLPLSAESHAVLLQSRRTLPSVSHMFTDSQCQVWAVVGQHCVKIQNVSSYRSLIHPYPHIRN</sequence>
<feature type="chain" id="PRO_5026715400" description="Bee-milk protein" evidence="4">
    <location>
        <begin position="20"/>
        <end position="356"/>
    </location>
</feature>
<keyword evidence="6" id="KW-1185">Reference proteome</keyword>
<dbReference type="InParanoid" id="A0A6L2PQR9"/>
<accession>A0A6L2PQR9</accession>
<evidence type="ECO:0008006" key="7">
    <source>
        <dbReference type="Google" id="ProtNLM"/>
    </source>
</evidence>
<dbReference type="SUPFAM" id="SSF63825">
    <property type="entry name" value="YWTD domain"/>
    <property type="match status" value="1"/>
</dbReference>
<evidence type="ECO:0000256" key="3">
    <source>
        <dbReference type="ARBA" id="ARBA00022525"/>
    </source>
</evidence>
<dbReference type="InterPro" id="IPR011042">
    <property type="entry name" value="6-blade_b-propeller_TolB-like"/>
</dbReference>
<keyword evidence="4" id="KW-0732">Signal</keyword>
<dbReference type="AlphaFoldDB" id="A0A6L2PQR9"/>
<dbReference type="Gene3D" id="2.120.10.30">
    <property type="entry name" value="TolB, C-terminal domain"/>
    <property type="match status" value="1"/>
</dbReference>
<protein>
    <recommendedName>
        <fullName evidence="7">Bee-milk protein</fullName>
    </recommendedName>
</protein>